<dbReference type="InterPro" id="IPR030390">
    <property type="entry name" value="MeTrfase_TrmA_AS"/>
</dbReference>
<keyword evidence="12" id="KW-1185">Reference proteome</keyword>
<dbReference type="Proteomes" id="UP001565927">
    <property type="component" value="Unassembled WGS sequence"/>
</dbReference>
<feature type="active site" evidence="10">
    <location>
        <position position="331"/>
    </location>
</feature>
<gene>
    <name evidence="11" type="primary">rlmC</name>
    <name evidence="11" type="ORF">AB2L27_08560</name>
</gene>
<evidence type="ECO:0000256" key="8">
    <source>
        <dbReference type="ARBA" id="ARBA00023014"/>
    </source>
</evidence>
<dbReference type="PANTHER" id="PTHR11061:SF30">
    <property type="entry name" value="TRNA (URACIL(54)-C(5))-METHYLTRANSFERASE"/>
    <property type="match status" value="1"/>
</dbReference>
<dbReference type="PANTHER" id="PTHR11061">
    <property type="entry name" value="RNA M5U METHYLTRANSFERASE"/>
    <property type="match status" value="1"/>
</dbReference>
<comment type="caution">
    <text evidence="11">The sequence shown here is derived from an EMBL/GenBank/DDBJ whole genome shotgun (WGS) entry which is preliminary data.</text>
</comment>
<dbReference type="PROSITE" id="PS01230">
    <property type="entry name" value="TRMA_1"/>
    <property type="match status" value="1"/>
</dbReference>
<dbReference type="InterPro" id="IPR030391">
    <property type="entry name" value="MeTrfase_TrmA_CS"/>
</dbReference>
<evidence type="ECO:0000256" key="6">
    <source>
        <dbReference type="ARBA" id="ARBA00022723"/>
    </source>
</evidence>
<name>A0ABV4GZT4_9ACTN</name>
<protein>
    <submittedName>
        <fullName evidence="11">23S rRNA (Uracil(747)-C(5))-methyltransferase RlmC</fullName>
    </submittedName>
</protein>
<evidence type="ECO:0000256" key="1">
    <source>
        <dbReference type="ARBA" id="ARBA00022485"/>
    </source>
</evidence>
<keyword evidence="6" id="KW-0479">Metal-binding</keyword>
<evidence type="ECO:0000313" key="11">
    <source>
        <dbReference type="EMBL" id="MEZ0164815.1"/>
    </source>
</evidence>
<comment type="similarity">
    <text evidence="9">Belongs to the class I-like SAM-binding methyltransferase superfamily. RNA M5U methyltransferase family.</text>
</comment>
<evidence type="ECO:0000256" key="9">
    <source>
        <dbReference type="PROSITE-ProRule" id="PRU01024"/>
    </source>
</evidence>
<dbReference type="EMBL" id="JBGFTU010000008">
    <property type="protein sequence ID" value="MEZ0164815.1"/>
    <property type="molecule type" value="Genomic_DNA"/>
</dbReference>
<proteinExistence type="inferred from homology"/>
<dbReference type="InterPro" id="IPR011825">
    <property type="entry name" value="23SrRNA_MeTrfase_RlmC"/>
</dbReference>
<dbReference type="InterPro" id="IPR029063">
    <property type="entry name" value="SAM-dependent_MTases_sf"/>
</dbReference>
<feature type="binding site" evidence="9">
    <location>
        <position position="211"/>
    </location>
    <ligand>
        <name>S-adenosyl-L-methionine</name>
        <dbReference type="ChEBI" id="CHEBI:59789"/>
    </ligand>
</feature>
<keyword evidence="2" id="KW-0698">rRNA processing</keyword>
<feature type="binding site" evidence="9">
    <location>
        <position position="261"/>
    </location>
    <ligand>
        <name>S-adenosyl-L-methionine</name>
        <dbReference type="ChEBI" id="CHEBI:59789"/>
    </ligand>
</feature>
<evidence type="ECO:0000256" key="4">
    <source>
        <dbReference type="ARBA" id="ARBA00022679"/>
    </source>
</evidence>
<dbReference type="InterPro" id="IPR010280">
    <property type="entry name" value="U5_MeTrfase_fam"/>
</dbReference>
<organism evidence="11 12">
    <name type="scientific">Kineococcus halophytocola</name>
    <dbReference type="NCBI Taxonomy" id="3234027"/>
    <lineage>
        <taxon>Bacteria</taxon>
        <taxon>Bacillati</taxon>
        <taxon>Actinomycetota</taxon>
        <taxon>Actinomycetes</taxon>
        <taxon>Kineosporiales</taxon>
        <taxon>Kineosporiaceae</taxon>
        <taxon>Kineococcus</taxon>
    </lineage>
</organism>
<dbReference type="NCBIfam" id="TIGR02085">
    <property type="entry name" value="meth_trns_rumB"/>
    <property type="match status" value="1"/>
</dbReference>
<evidence type="ECO:0000256" key="10">
    <source>
        <dbReference type="PROSITE-ProRule" id="PRU10015"/>
    </source>
</evidence>
<evidence type="ECO:0000313" key="12">
    <source>
        <dbReference type="Proteomes" id="UP001565927"/>
    </source>
</evidence>
<evidence type="ECO:0000256" key="3">
    <source>
        <dbReference type="ARBA" id="ARBA00022603"/>
    </source>
</evidence>
<accession>A0ABV4GZT4</accession>
<keyword evidence="4 9" id="KW-0808">Transferase</keyword>
<dbReference type="Gene3D" id="2.40.50.1070">
    <property type="match status" value="1"/>
</dbReference>
<keyword evidence="1" id="KW-0004">4Fe-4S</keyword>
<keyword evidence="8" id="KW-0411">Iron-sulfur</keyword>
<dbReference type="CDD" id="cd02440">
    <property type="entry name" value="AdoMet_MTases"/>
    <property type="match status" value="1"/>
</dbReference>
<dbReference type="SUPFAM" id="SSF53335">
    <property type="entry name" value="S-adenosyl-L-methionine-dependent methyltransferases"/>
    <property type="match status" value="1"/>
</dbReference>
<reference evidence="11 12" key="1">
    <citation type="submission" date="2024-07" db="EMBL/GenBank/DDBJ databases">
        <authorList>
            <person name="Thanompreechachai J."/>
            <person name="Duangmal K."/>
        </authorList>
    </citation>
    <scope>NUCLEOTIDE SEQUENCE [LARGE SCALE GENOMIC DNA]</scope>
    <source>
        <strain evidence="11 12">LSe6-4</strain>
    </source>
</reference>
<dbReference type="Pfam" id="PF05958">
    <property type="entry name" value="tRNA_U5-meth_tr"/>
    <property type="match status" value="1"/>
</dbReference>
<dbReference type="RefSeq" id="WP_370441057.1">
    <property type="nucleotide sequence ID" value="NZ_JBGFTU010000008.1"/>
</dbReference>
<feature type="binding site" evidence="9">
    <location>
        <position position="304"/>
    </location>
    <ligand>
        <name>S-adenosyl-L-methionine</name>
        <dbReference type="ChEBI" id="CHEBI:59789"/>
    </ligand>
</feature>
<keyword evidence="5 9" id="KW-0949">S-adenosyl-L-methionine</keyword>
<keyword evidence="7" id="KW-0408">Iron</keyword>
<evidence type="ECO:0000256" key="5">
    <source>
        <dbReference type="ARBA" id="ARBA00022691"/>
    </source>
</evidence>
<dbReference type="PROSITE" id="PS01231">
    <property type="entry name" value="TRMA_2"/>
    <property type="match status" value="1"/>
</dbReference>
<dbReference type="Gene3D" id="3.40.50.150">
    <property type="entry name" value="Vaccinia Virus protein VP39"/>
    <property type="match status" value="1"/>
</dbReference>
<dbReference type="NCBIfam" id="NF002909">
    <property type="entry name" value="PRK03522.2-1"/>
    <property type="match status" value="1"/>
</dbReference>
<keyword evidence="3 9" id="KW-0489">Methyltransferase</keyword>
<sequence length="376" mass="40814">MQCSYFDAHACRSCTLIELPYADQVRGKEERCAELLGDHPGLEWLPTVRSREDGYRNKAKMVVGGTVQHPTFGILDAGGRGVDLRECPVVAAGVRAVLPAVARLVTRAGLTPYDVPRRRGELKHVLLTQSPSGQLMVRFVLRSERALPRLREHLPRLLREAPGIAVVTANLLPEHKAVLEGEVEIALTERTTLPMPLGAVELDLRPRSFFQTNTDVATALYAQVREWVAEVAPASVWDLYCGVGGFALHCAAPGRRVVGIEVSEEAVQSARLAARGLPGVEFAAGDATAFALAATDVPDLVVVNPPRRGTGAELAGWLERSGVRHVVYSSCNPETLAADLSAMPSLRPVRARVLDMFPHTPHVEVAVLLERRPPGR</sequence>
<dbReference type="PROSITE" id="PS51687">
    <property type="entry name" value="SAM_MT_RNA_M5U"/>
    <property type="match status" value="1"/>
</dbReference>
<feature type="active site" description="Nucleophile" evidence="9">
    <location>
        <position position="331"/>
    </location>
</feature>
<evidence type="ECO:0000256" key="7">
    <source>
        <dbReference type="ARBA" id="ARBA00023004"/>
    </source>
</evidence>
<feature type="binding site" evidence="9">
    <location>
        <position position="240"/>
    </location>
    <ligand>
        <name>S-adenosyl-L-methionine</name>
        <dbReference type="ChEBI" id="CHEBI:59789"/>
    </ligand>
</feature>
<evidence type="ECO:0000256" key="2">
    <source>
        <dbReference type="ARBA" id="ARBA00022552"/>
    </source>
</evidence>